<keyword evidence="3" id="KW-0804">Transcription</keyword>
<dbReference type="Pfam" id="PF00392">
    <property type="entry name" value="GntR"/>
    <property type="match status" value="1"/>
</dbReference>
<dbReference type="InterPro" id="IPR036390">
    <property type="entry name" value="WH_DNA-bd_sf"/>
</dbReference>
<keyword evidence="2" id="KW-0238">DNA-binding</keyword>
<dbReference type="GO" id="GO:0003700">
    <property type="term" value="F:DNA-binding transcription factor activity"/>
    <property type="evidence" value="ECO:0007669"/>
    <property type="project" value="InterPro"/>
</dbReference>
<dbReference type="CDD" id="cd07377">
    <property type="entry name" value="WHTH_GntR"/>
    <property type="match status" value="1"/>
</dbReference>
<dbReference type="InterPro" id="IPR000524">
    <property type="entry name" value="Tscrpt_reg_HTH_GntR"/>
</dbReference>
<dbReference type="Proteomes" id="UP000005439">
    <property type="component" value="Chromosome"/>
</dbReference>
<organism evidence="5 6">
    <name type="scientific">Sulfobacillus acidophilus (strain ATCC 700253 / DSM 10332 / NAL)</name>
    <dbReference type="NCBI Taxonomy" id="679936"/>
    <lineage>
        <taxon>Bacteria</taxon>
        <taxon>Bacillati</taxon>
        <taxon>Bacillota</taxon>
        <taxon>Clostridia</taxon>
        <taxon>Eubacteriales</taxon>
        <taxon>Clostridiales Family XVII. Incertae Sedis</taxon>
        <taxon>Sulfobacillus</taxon>
    </lineage>
</organism>
<dbReference type="GO" id="GO:0003677">
    <property type="term" value="F:DNA binding"/>
    <property type="evidence" value="ECO:0007669"/>
    <property type="project" value="UniProtKB-KW"/>
</dbReference>
<dbReference type="PATRIC" id="fig|679936.5.peg.2279"/>
<name>G8TTL4_SULAD</name>
<dbReference type="InterPro" id="IPR008920">
    <property type="entry name" value="TF_FadR/GntR_C"/>
</dbReference>
<proteinExistence type="predicted"/>
<dbReference type="PROSITE" id="PS50949">
    <property type="entry name" value="HTH_GNTR"/>
    <property type="match status" value="1"/>
</dbReference>
<evidence type="ECO:0000313" key="5">
    <source>
        <dbReference type="EMBL" id="AEW05680.1"/>
    </source>
</evidence>
<keyword evidence="6" id="KW-1185">Reference proteome</keyword>
<evidence type="ECO:0000256" key="3">
    <source>
        <dbReference type="ARBA" id="ARBA00023163"/>
    </source>
</evidence>
<evidence type="ECO:0000256" key="1">
    <source>
        <dbReference type="ARBA" id="ARBA00023015"/>
    </source>
</evidence>
<dbReference type="Gene3D" id="1.10.10.10">
    <property type="entry name" value="Winged helix-like DNA-binding domain superfamily/Winged helix DNA-binding domain"/>
    <property type="match status" value="1"/>
</dbReference>
<reference evidence="5 6" key="2">
    <citation type="journal article" date="2012" name="Stand. Genomic Sci.">
        <title>Complete genome sequence of the moderately thermophilic mineral-sulfide-oxidizing firmicute Sulfobacillus acidophilus type strain (NAL(T)).</title>
        <authorList>
            <person name="Anderson I."/>
            <person name="Chertkov O."/>
            <person name="Chen A."/>
            <person name="Saunders E."/>
            <person name="Lapidus A."/>
            <person name="Nolan M."/>
            <person name="Lucas S."/>
            <person name="Hammon N."/>
            <person name="Deshpande S."/>
            <person name="Cheng J.F."/>
            <person name="Han C."/>
            <person name="Tapia R."/>
            <person name="Goodwin L.A."/>
            <person name="Pitluck S."/>
            <person name="Liolios K."/>
            <person name="Pagani I."/>
            <person name="Ivanova N."/>
            <person name="Mikhailova N."/>
            <person name="Pati A."/>
            <person name="Palaniappan K."/>
            <person name="Land M."/>
            <person name="Pan C."/>
            <person name="Rohde M."/>
            <person name="Pukall R."/>
            <person name="Goker M."/>
            <person name="Detter J.C."/>
            <person name="Woyke T."/>
            <person name="Bristow J."/>
            <person name="Eisen J.A."/>
            <person name="Markowitz V."/>
            <person name="Hugenholtz P."/>
            <person name="Kyrpides N.C."/>
            <person name="Klenk H.P."/>
            <person name="Mavromatis K."/>
        </authorList>
    </citation>
    <scope>NUCLEOTIDE SEQUENCE [LARGE SCALE GENOMIC DNA]</scope>
    <source>
        <strain evidence="6">ATCC 700253 / DSM 10332 / NAL</strain>
    </source>
</reference>
<dbReference type="PANTHER" id="PTHR43537">
    <property type="entry name" value="TRANSCRIPTIONAL REGULATOR, GNTR FAMILY"/>
    <property type="match status" value="1"/>
</dbReference>
<dbReference type="SMART" id="SM00895">
    <property type="entry name" value="FCD"/>
    <property type="match status" value="1"/>
</dbReference>
<gene>
    <name evidence="5" type="ordered locus">Sulac_2204</name>
</gene>
<dbReference type="InterPro" id="IPR036388">
    <property type="entry name" value="WH-like_DNA-bd_sf"/>
</dbReference>
<dbReference type="SUPFAM" id="SSF48008">
    <property type="entry name" value="GntR ligand-binding domain-like"/>
    <property type="match status" value="1"/>
</dbReference>
<evidence type="ECO:0000313" key="6">
    <source>
        <dbReference type="Proteomes" id="UP000005439"/>
    </source>
</evidence>
<protein>
    <submittedName>
        <fullName evidence="5">Transcriptional regulator, GntR family</fullName>
    </submittedName>
</protein>
<dbReference type="SMART" id="SM00345">
    <property type="entry name" value="HTH_GNTR"/>
    <property type="match status" value="1"/>
</dbReference>
<dbReference type="Gene3D" id="1.20.120.530">
    <property type="entry name" value="GntR ligand-binding domain-like"/>
    <property type="match status" value="1"/>
</dbReference>
<reference evidence="6" key="1">
    <citation type="submission" date="2011-12" db="EMBL/GenBank/DDBJ databases">
        <title>The complete genome of chromosome of Sulfobacillus acidophilus DSM 10332.</title>
        <authorList>
            <person name="Lucas S."/>
            <person name="Han J."/>
            <person name="Lapidus A."/>
            <person name="Bruce D."/>
            <person name="Goodwin L."/>
            <person name="Pitluck S."/>
            <person name="Peters L."/>
            <person name="Kyrpides N."/>
            <person name="Mavromatis K."/>
            <person name="Ivanova N."/>
            <person name="Mikhailova N."/>
            <person name="Chertkov O."/>
            <person name="Saunders E."/>
            <person name="Detter J.C."/>
            <person name="Tapia R."/>
            <person name="Han C."/>
            <person name="Land M."/>
            <person name="Hauser L."/>
            <person name="Markowitz V."/>
            <person name="Cheng J.-F."/>
            <person name="Hugenholtz P."/>
            <person name="Woyke T."/>
            <person name="Wu D."/>
            <person name="Pukall R."/>
            <person name="Gehrich-Schroeter G."/>
            <person name="Schneider S."/>
            <person name="Klenk H.-P."/>
            <person name="Eisen J.A."/>
        </authorList>
    </citation>
    <scope>NUCLEOTIDE SEQUENCE [LARGE SCALE GENOMIC DNA]</scope>
    <source>
        <strain evidence="6">ATCC 700253 / DSM 10332 / NAL</strain>
    </source>
</reference>
<dbReference type="PANTHER" id="PTHR43537:SF24">
    <property type="entry name" value="GLUCONATE OPERON TRANSCRIPTIONAL REPRESSOR"/>
    <property type="match status" value="1"/>
</dbReference>
<evidence type="ECO:0000259" key="4">
    <source>
        <dbReference type="PROSITE" id="PS50949"/>
    </source>
</evidence>
<dbReference type="AlphaFoldDB" id="G8TTL4"/>
<sequence length="216" mass="25112">MIIQVESVQDKVYQQIKSDIRERRLEPGEKITIRGLADRYGVSTTPIREALQRLHADGLLIFKRRAIIVRSLSAEEVHKIFEIRGRLESLAIEWAIARIDGEAIARLKAIVDQMDNGTDLDTWRELNRRFHTTIYAYADSEHLLNFIENLWGAIDPYMRLYTLSVDSFGEAQWQHREILLALEERDVDRAQNEVLRHLNHTAEIVVQALMSDTGHR</sequence>
<evidence type="ECO:0000256" key="2">
    <source>
        <dbReference type="ARBA" id="ARBA00023125"/>
    </source>
</evidence>
<dbReference type="Pfam" id="PF07729">
    <property type="entry name" value="FCD"/>
    <property type="match status" value="1"/>
</dbReference>
<dbReference type="STRING" id="679936.Sulac_2204"/>
<feature type="domain" description="HTH gntR-type" evidence="4">
    <location>
        <begin position="6"/>
        <end position="72"/>
    </location>
</feature>
<dbReference type="InterPro" id="IPR011711">
    <property type="entry name" value="GntR_C"/>
</dbReference>
<dbReference type="HOGENOM" id="CLU_017584_5_4_9"/>
<accession>G8TTL4</accession>
<keyword evidence="1" id="KW-0805">Transcription regulation</keyword>
<dbReference type="SUPFAM" id="SSF46785">
    <property type="entry name" value="Winged helix' DNA-binding domain"/>
    <property type="match status" value="1"/>
</dbReference>
<dbReference type="EMBL" id="CP003179">
    <property type="protein sequence ID" value="AEW05680.1"/>
    <property type="molecule type" value="Genomic_DNA"/>
</dbReference>
<dbReference type="KEGG" id="sap:Sulac_2204"/>